<proteinExistence type="predicted"/>
<dbReference type="GeneID" id="117574409"/>
<evidence type="ECO:0000313" key="2">
    <source>
        <dbReference type="Proteomes" id="UP000515160"/>
    </source>
</evidence>
<name>A0A6P8ZC17_DROAB</name>
<reference evidence="3" key="1">
    <citation type="submission" date="2025-08" db="UniProtKB">
        <authorList>
            <consortium name="RefSeq"/>
        </authorList>
    </citation>
    <scope>IDENTIFICATION</scope>
    <source>
        <strain evidence="3">15112-1751.03</strain>
        <tissue evidence="3">Whole Adult</tissue>
    </source>
</reference>
<organism evidence="2 3">
    <name type="scientific">Drosophila albomicans</name>
    <name type="common">Fruit fly</name>
    <dbReference type="NCBI Taxonomy" id="7291"/>
    <lineage>
        <taxon>Eukaryota</taxon>
        <taxon>Metazoa</taxon>
        <taxon>Ecdysozoa</taxon>
        <taxon>Arthropoda</taxon>
        <taxon>Hexapoda</taxon>
        <taxon>Insecta</taxon>
        <taxon>Pterygota</taxon>
        <taxon>Neoptera</taxon>
        <taxon>Endopterygota</taxon>
        <taxon>Diptera</taxon>
        <taxon>Brachycera</taxon>
        <taxon>Muscomorpha</taxon>
        <taxon>Ephydroidea</taxon>
        <taxon>Drosophilidae</taxon>
        <taxon>Drosophila</taxon>
    </lineage>
</organism>
<keyword evidence="1" id="KW-0472">Membrane</keyword>
<dbReference type="OrthoDB" id="7860527at2759"/>
<dbReference type="Proteomes" id="UP000515160">
    <property type="component" value="Chromosome 2R"/>
</dbReference>
<keyword evidence="2" id="KW-1185">Reference proteome</keyword>
<keyword evidence="1" id="KW-0812">Transmembrane</keyword>
<gene>
    <name evidence="3" type="primary">LOC117574409</name>
</gene>
<evidence type="ECO:0000256" key="1">
    <source>
        <dbReference type="SAM" id="Phobius"/>
    </source>
</evidence>
<keyword evidence="1" id="KW-1133">Transmembrane helix</keyword>
<dbReference type="RefSeq" id="XP_034114137.1">
    <property type="nucleotide sequence ID" value="XM_034258246.2"/>
</dbReference>
<dbReference type="AlphaFoldDB" id="A0A6P8ZC17"/>
<accession>A0A6P8ZC17</accession>
<protein>
    <submittedName>
        <fullName evidence="3">Uncharacterized protein LOC117574409</fullName>
    </submittedName>
</protein>
<feature type="transmembrane region" description="Helical" evidence="1">
    <location>
        <begin position="27"/>
        <end position="46"/>
    </location>
</feature>
<evidence type="ECO:0000313" key="3">
    <source>
        <dbReference type="RefSeq" id="XP_034114137.1"/>
    </source>
</evidence>
<sequence length="48" mass="5492">MASLLLFRLILLCTRLSHFIKTKSPFVIEALMVTLCFSAIISKYMLLT</sequence>